<proteinExistence type="predicted"/>
<dbReference type="Proteomes" id="UP000078542">
    <property type="component" value="Unassembled WGS sequence"/>
</dbReference>
<name>A0A151IGT7_9HYME</name>
<organism evidence="2 3">
    <name type="scientific">Cyphomyrmex costatus</name>
    <dbReference type="NCBI Taxonomy" id="456900"/>
    <lineage>
        <taxon>Eukaryota</taxon>
        <taxon>Metazoa</taxon>
        <taxon>Ecdysozoa</taxon>
        <taxon>Arthropoda</taxon>
        <taxon>Hexapoda</taxon>
        <taxon>Insecta</taxon>
        <taxon>Pterygota</taxon>
        <taxon>Neoptera</taxon>
        <taxon>Endopterygota</taxon>
        <taxon>Hymenoptera</taxon>
        <taxon>Apocrita</taxon>
        <taxon>Aculeata</taxon>
        <taxon>Formicoidea</taxon>
        <taxon>Formicidae</taxon>
        <taxon>Myrmicinae</taxon>
        <taxon>Cyphomyrmex</taxon>
    </lineage>
</organism>
<dbReference type="AlphaFoldDB" id="A0A151IGT7"/>
<sequence length="94" mass="10539">MRATPRQGRCASHNGRRCRDSRSEERGPTDSRVSRPSASNEDPEVIACIFLRDEFSARTATATFANFLVARREARGWKLGVALANGLDRCRWSV</sequence>
<protein>
    <submittedName>
        <fullName evidence="2">Uncharacterized protein</fullName>
    </submittedName>
</protein>
<feature type="region of interest" description="Disordered" evidence="1">
    <location>
        <begin position="1"/>
        <end position="40"/>
    </location>
</feature>
<accession>A0A151IGT7</accession>
<reference evidence="2 3" key="1">
    <citation type="submission" date="2016-03" db="EMBL/GenBank/DDBJ databases">
        <title>Cyphomyrmex costatus WGS genome.</title>
        <authorList>
            <person name="Nygaard S."/>
            <person name="Hu H."/>
            <person name="Boomsma J."/>
            <person name="Zhang G."/>
        </authorList>
    </citation>
    <scope>NUCLEOTIDE SEQUENCE [LARGE SCALE GENOMIC DNA]</scope>
    <source>
        <strain evidence="2">MS0001</strain>
        <tissue evidence="2">Whole body</tissue>
    </source>
</reference>
<evidence type="ECO:0000313" key="3">
    <source>
        <dbReference type="Proteomes" id="UP000078542"/>
    </source>
</evidence>
<gene>
    <name evidence="2" type="ORF">ALC62_08598</name>
</gene>
<evidence type="ECO:0000256" key="1">
    <source>
        <dbReference type="SAM" id="MobiDB-lite"/>
    </source>
</evidence>
<evidence type="ECO:0000313" key="2">
    <source>
        <dbReference type="EMBL" id="KYN00631.1"/>
    </source>
</evidence>
<feature type="compositionally biased region" description="Basic and acidic residues" evidence="1">
    <location>
        <begin position="17"/>
        <end position="33"/>
    </location>
</feature>
<dbReference type="EMBL" id="KQ977671">
    <property type="protein sequence ID" value="KYN00631.1"/>
    <property type="molecule type" value="Genomic_DNA"/>
</dbReference>
<keyword evidence="3" id="KW-1185">Reference proteome</keyword>